<dbReference type="MEROPS" id="M50.004"/>
<keyword evidence="4" id="KW-0645">Protease</keyword>
<feature type="domain" description="Peptidase M50" evidence="12">
    <location>
        <begin position="4"/>
        <end position="98"/>
    </location>
</feature>
<dbReference type="GO" id="GO:0006508">
    <property type="term" value="P:proteolysis"/>
    <property type="evidence" value="ECO:0007669"/>
    <property type="project" value="UniProtKB-KW"/>
</dbReference>
<dbReference type="PANTHER" id="PTHR42837">
    <property type="entry name" value="REGULATOR OF SIGMA-E PROTEASE RSEP"/>
    <property type="match status" value="1"/>
</dbReference>
<feature type="transmembrane region" description="Helical" evidence="11">
    <location>
        <begin position="40"/>
        <end position="62"/>
    </location>
</feature>
<evidence type="ECO:0000256" key="1">
    <source>
        <dbReference type="ARBA" id="ARBA00001947"/>
    </source>
</evidence>
<name>C9YA51_CURXX</name>
<keyword evidence="5 11" id="KW-0812">Transmembrane</keyword>
<evidence type="ECO:0000256" key="5">
    <source>
        <dbReference type="ARBA" id="ARBA00022692"/>
    </source>
</evidence>
<keyword evidence="7" id="KW-0862">Zinc</keyword>
<proteinExistence type="inferred from homology"/>
<evidence type="ECO:0000259" key="12">
    <source>
        <dbReference type="Pfam" id="PF02163"/>
    </source>
</evidence>
<evidence type="ECO:0000256" key="4">
    <source>
        <dbReference type="ARBA" id="ARBA00022670"/>
    </source>
</evidence>
<dbReference type="EMBL" id="FN543104">
    <property type="protein sequence ID" value="CBA29016.1"/>
    <property type="molecule type" value="Genomic_DNA"/>
</dbReference>
<dbReference type="InterPro" id="IPR008915">
    <property type="entry name" value="Peptidase_M50"/>
</dbReference>
<reference evidence="13" key="1">
    <citation type="journal article" date="2010" name="Nature">
        <title>The dynamic genome of Hydra.</title>
        <authorList>
            <person name="Chapman J.A."/>
            <person name="Kirkness E.F."/>
            <person name="Simakov O."/>
            <person name="Hampson S.E."/>
            <person name="Mitros T."/>
            <person name="Weinmaier T."/>
            <person name="Rattei T."/>
            <person name="Balasubramanian P.G."/>
            <person name="Borman J."/>
            <person name="Busam D."/>
            <person name="Disbennett K."/>
            <person name="Pfannkoch C."/>
            <person name="Sumin N."/>
            <person name="Sutton G."/>
            <person name="Viswanathan L."/>
            <person name="Walenz B."/>
            <person name="Goodstein D.M."/>
            <person name="Hellsten U."/>
            <person name="Kawashima T."/>
            <person name="Prochnik S.E."/>
            <person name="Putnam N.H."/>
            <person name="Shu S."/>
            <person name="Blumberg B."/>
            <person name="Dana C.E."/>
            <person name="Gee L."/>
            <person name="Kibler D.F."/>
            <person name="Law L."/>
            <person name="Lindgens D."/>
            <person name="Martinez D.E."/>
            <person name="Peng J."/>
            <person name="Wigge P.A."/>
            <person name="Bertulat B."/>
            <person name="Guder C."/>
            <person name="Nakamura Y."/>
            <person name="Ozbek S."/>
            <person name="Watanabe H."/>
            <person name="Khalturin K."/>
            <person name="Hemmrich G."/>
            <person name="Franke A."/>
            <person name="Augustin R."/>
            <person name="Fraune S."/>
            <person name="Hayakawa E."/>
            <person name="Hayakawa S."/>
            <person name="Hirose M."/>
            <person name="Hwang J."/>
            <person name="Ikeo K."/>
            <person name="Nishimiya-Fujisawa C."/>
            <person name="Ogura A."/>
            <person name="Takahashi T."/>
            <person name="Steinmetz P.R."/>
            <person name="Zhang X."/>
            <person name="Aufschnaiter R."/>
            <person name="Eder M.K."/>
            <person name="Gorny A.K."/>
            <person name="Salvenmoser W."/>
            <person name="Heimberg A.M."/>
            <person name="Wheeler B.M."/>
            <person name="Peterson K.J."/>
            <person name="Boettger A."/>
            <person name="Tischler P."/>
            <person name="Wolf A."/>
            <person name="Gojobori T."/>
            <person name="Remington K.A."/>
            <person name="Strausberg R.L."/>
            <person name="Venter J."/>
            <person name="Technau U."/>
            <person name="Hobmayer B."/>
            <person name="Bosch T.C."/>
            <person name="Holstein T.W."/>
            <person name="Fujisawa T."/>
            <person name="Bode H.R."/>
            <person name="David C.N."/>
            <person name="Rokhsar D.S."/>
            <person name="Steele R.E."/>
        </authorList>
    </citation>
    <scope>NUCLEOTIDE SEQUENCE</scope>
</reference>
<evidence type="ECO:0000313" key="13">
    <source>
        <dbReference type="EMBL" id="CBA29016.1"/>
    </source>
</evidence>
<comment type="subcellular location">
    <subcellularLocation>
        <location evidence="2">Membrane</location>
        <topology evidence="2">Multi-pass membrane protein</topology>
    </subcellularLocation>
</comment>
<dbReference type="GO" id="GO:0016020">
    <property type="term" value="C:membrane"/>
    <property type="evidence" value="ECO:0007669"/>
    <property type="project" value="UniProtKB-SubCell"/>
</dbReference>
<evidence type="ECO:0000256" key="2">
    <source>
        <dbReference type="ARBA" id="ARBA00004141"/>
    </source>
</evidence>
<keyword evidence="8 11" id="KW-1133">Transmembrane helix</keyword>
<comment type="cofactor">
    <cofactor evidence="1">
        <name>Zn(2+)</name>
        <dbReference type="ChEBI" id="CHEBI:29105"/>
    </cofactor>
</comment>
<dbReference type="Pfam" id="PF02163">
    <property type="entry name" value="Peptidase_M50"/>
    <property type="match status" value="1"/>
</dbReference>
<evidence type="ECO:0000256" key="7">
    <source>
        <dbReference type="ARBA" id="ARBA00022833"/>
    </source>
</evidence>
<evidence type="ECO:0000256" key="9">
    <source>
        <dbReference type="ARBA" id="ARBA00023049"/>
    </source>
</evidence>
<gene>
    <name evidence="13" type="ORF">Csp_A10020</name>
</gene>
<evidence type="ECO:0000256" key="8">
    <source>
        <dbReference type="ARBA" id="ARBA00022989"/>
    </source>
</evidence>
<evidence type="ECO:0000256" key="11">
    <source>
        <dbReference type="SAM" id="Phobius"/>
    </source>
</evidence>
<dbReference type="InterPro" id="IPR004387">
    <property type="entry name" value="Pept_M50_Zn"/>
</dbReference>
<keyword evidence="10 11" id="KW-0472">Membrane</keyword>
<comment type="similarity">
    <text evidence="3">Belongs to the peptidase M50B family.</text>
</comment>
<accession>C9YA51</accession>
<organism evidence="13">
    <name type="scientific">Curvibacter symbiont subsp. Hydra magnipapillata</name>
    <dbReference type="NCBI Taxonomy" id="667019"/>
    <lineage>
        <taxon>Bacteria</taxon>
        <taxon>Pseudomonadati</taxon>
        <taxon>Pseudomonadota</taxon>
        <taxon>Betaproteobacteria</taxon>
        <taxon>Burkholderiales</taxon>
        <taxon>Comamonadaceae</taxon>
        <taxon>Curvibacter</taxon>
    </lineage>
</organism>
<dbReference type="PANTHER" id="PTHR42837:SF2">
    <property type="entry name" value="MEMBRANE METALLOPROTEASE ARASP2, CHLOROPLASTIC-RELATED"/>
    <property type="match status" value="1"/>
</dbReference>
<evidence type="ECO:0000256" key="10">
    <source>
        <dbReference type="ARBA" id="ARBA00023136"/>
    </source>
</evidence>
<dbReference type="GO" id="GO:0004222">
    <property type="term" value="F:metalloendopeptidase activity"/>
    <property type="evidence" value="ECO:0007669"/>
    <property type="project" value="InterPro"/>
</dbReference>
<protein>
    <recommendedName>
        <fullName evidence="12">Peptidase M50 domain-containing protein</fullName>
    </recommendedName>
</protein>
<evidence type="ECO:0000256" key="3">
    <source>
        <dbReference type="ARBA" id="ARBA00007931"/>
    </source>
</evidence>
<feature type="transmembrane region" description="Helical" evidence="11">
    <location>
        <begin position="87"/>
        <end position="105"/>
    </location>
</feature>
<evidence type="ECO:0000256" key="6">
    <source>
        <dbReference type="ARBA" id="ARBA00022801"/>
    </source>
</evidence>
<sequence length="113" mass="12290">MSLVAMGQMITGQVSLRNLNGPLAIADYAGKSAALGLLQFLSFLALISISLGVLNLLPLPVLDGGHLMYYLWEGMTGRPVPEKWWEVLQRAGVALLLVMMSVAFYNDVLHIFG</sequence>
<keyword evidence="6" id="KW-0378">Hydrolase</keyword>
<keyword evidence="9" id="KW-0482">Metalloprotease</keyword>
<dbReference type="AlphaFoldDB" id="C9YA51"/>